<proteinExistence type="predicted"/>
<dbReference type="OrthoDB" id="6998958at2"/>
<reference evidence="1 2" key="1">
    <citation type="submission" date="2018-09" db="EMBL/GenBank/DDBJ databases">
        <title>Phylogeny of the Shewanellaceae, and recommendation for two new genera, Pseudoshewanella and Parashewanella.</title>
        <authorList>
            <person name="Wang G."/>
        </authorList>
    </citation>
    <scope>NUCLEOTIDE SEQUENCE [LARGE SCALE GENOMIC DNA]</scope>
    <source>
        <strain evidence="1 2">C51</strain>
    </source>
</reference>
<dbReference type="Proteomes" id="UP000281474">
    <property type="component" value="Unassembled WGS sequence"/>
</dbReference>
<dbReference type="InterPro" id="IPR016893">
    <property type="entry name" value="UCP028589"/>
</dbReference>
<evidence type="ECO:0000313" key="2">
    <source>
        <dbReference type="Proteomes" id="UP000281474"/>
    </source>
</evidence>
<gene>
    <name evidence="1" type="ORF">D5018_03960</name>
</gene>
<dbReference type="AlphaFoldDB" id="A0A3L8Q0B7"/>
<dbReference type="EMBL" id="QZEI01000009">
    <property type="protein sequence ID" value="RLV61005.1"/>
    <property type="molecule type" value="Genomic_DNA"/>
</dbReference>
<keyword evidence="2" id="KW-1185">Reference proteome</keyword>
<dbReference type="RefSeq" id="WP_121837705.1">
    <property type="nucleotide sequence ID" value="NZ_ML014758.1"/>
</dbReference>
<sequence length="241" mass="25371">MSETVTESYIGNGIVYVDGRDVGNASSVNIEIEQETKAQPNYRGGGGNVAEVTKVNSVKLSMTLSDFSNENLALALRGKVETLTQDTVTDEVITTKHGILVETAKMIDIAQTVTVKPESGSTTPFVENTDYVLSSAGIRVLSTGGIADGAKVKVSYKSVAGSALQALSESGKEVRVVIDGINDATGKRWTLKLFKWKPSPTSGLDLIGDDFGAFDVEGGVLADQSIVAAGKSKFFVRSAAQ</sequence>
<comment type="caution">
    <text evidence="1">The sequence shown here is derived from an EMBL/GenBank/DDBJ whole genome shotgun (WGS) entry which is preliminary data.</text>
</comment>
<evidence type="ECO:0000313" key="1">
    <source>
        <dbReference type="EMBL" id="RLV61005.1"/>
    </source>
</evidence>
<organism evidence="1 2">
    <name type="scientific">Parashewanella curva</name>
    <dbReference type="NCBI Taxonomy" id="2338552"/>
    <lineage>
        <taxon>Bacteria</taxon>
        <taxon>Pseudomonadati</taxon>
        <taxon>Pseudomonadota</taxon>
        <taxon>Gammaproteobacteria</taxon>
        <taxon>Alteromonadales</taxon>
        <taxon>Shewanellaceae</taxon>
        <taxon>Parashewanella</taxon>
    </lineage>
</organism>
<dbReference type="PIRSF" id="PIRSF028589">
    <property type="entry name" value="UCP028589"/>
    <property type="match status" value="1"/>
</dbReference>
<name>A0A3L8Q0B7_9GAMM</name>
<accession>A0A3L8Q0B7</accession>
<evidence type="ECO:0008006" key="3">
    <source>
        <dbReference type="Google" id="ProtNLM"/>
    </source>
</evidence>
<protein>
    <recommendedName>
        <fullName evidence="3">Major tail protein</fullName>
    </recommendedName>
</protein>